<gene>
    <name evidence="1" type="ORF">BOTNAR_0147g00060</name>
</gene>
<dbReference type="Proteomes" id="UP000297452">
    <property type="component" value="Unassembled WGS sequence"/>
</dbReference>
<comment type="caution">
    <text evidence="1">The sequence shown here is derived from an EMBL/GenBank/DDBJ whole genome shotgun (WGS) entry which is preliminary data.</text>
</comment>
<dbReference type="EMBL" id="PQXJ01000147">
    <property type="protein sequence ID" value="TGO60297.1"/>
    <property type="molecule type" value="Genomic_DNA"/>
</dbReference>
<dbReference type="OrthoDB" id="3558882at2759"/>
<evidence type="ECO:0000313" key="2">
    <source>
        <dbReference type="Proteomes" id="UP000297452"/>
    </source>
</evidence>
<reference evidence="1 2" key="1">
    <citation type="submission" date="2017-12" db="EMBL/GenBank/DDBJ databases">
        <title>Comparative genomics of Botrytis spp.</title>
        <authorList>
            <person name="Valero-Jimenez C.A."/>
            <person name="Tapia P."/>
            <person name="Veloso J."/>
            <person name="Silva-Moreno E."/>
            <person name="Staats M."/>
            <person name="Valdes J.H."/>
            <person name="Van Kan J.A.L."/>
        </authorList>
    </citation>
    <scope>NUCLEOTIDE SEQUENCE [LARGE SCALE GENOMIC DNA]</scope>
    <source>
        <strain evidence="1 2">MUCL2120</strain>
    </source>
</reference>
<sequence length="121" mass="14243">MAGKNTELISFDEDLERTYKHIIENIAKNDEEYHSYKHEMVFDSPTDDKETLEMAAATLPGVPREPRNEFHMRKEQEGVCKNAEMEAFMESRKQDVLKDGEYVYSKHARYVRRATKQARPD</sequence>
<proteinExistence type="predicted"/>
<dbReference type="AlphaFoldDB" id="A0A4Z1IUI8"/>
<accession>A0A4Z1IUI8</accession>
<organism evidence="1 2">
    <name type="scientific">Botryotinia narcissicola</name>
    <dbReference type="NCBI Taxonomy" id="278944"/>
    <lineage>
        <taxon>Eukaryota</taxon>
        <taxon>Fungi</taxon>
        <taxon>Dikarya</taxon>
        <taxon>Ascomycota</taxon>
        <taxon>Pezizomycotina</taxon>
        <taxon>Leotiomycetes</taxon>
        <taxon>Helotiales</taxon>
        <taxon>Sclerotiniaceae</taxon>
        <taxon>Botryotinia</taxon>
    </lineage>
</organism>
<keyword evidence="2" id="KW-1185">Reference proteome</keyword>
<name>A0A4Z1IUI8_9HELO</name>
<evidence type="ECO:0000313" key="1">
    <source>
        <dbReference type="EMBL" id="TGO60297.1"/>
    </source>
</evidence>
<protein>
    <submittedName>
        <fullName evidence="1">Uncharacterized protein</fullName>
    </submittedName>
</protein>